<dbReference type="AlphaFoldDB" id="A0AB33C8C5"/>
<evidence type="ECO:0000259" key="1">
    <source>
        <dbReference type="PROSITE" id="PS50943"/>
    </source>
</evidence>
<dbReference type="SUPFAM" id="SSF144206">
    <property type="entry name" value="NOB1 zinc finger-like"/>
    <property type="match status" value="1"/>
</dbReference>
<accession>A0AB33C8C5</accession>
<dbReference type="Pfam" id="PF01381">
    <property type="entry name" value="HTH_3"/>
    <property type="match status" value="1"/>
</dbReference>
<dbReference type="EMBL" id="CP021427">
    <property type="protein sequence ID" value="ART99206.1"/>
    <property type="molecule type" value="Genomic_DNA"/>
</dbReference>
<dbReference type="InterPro" id="IPR010982">
    <property type="entry name" value="Lambda_DNA-bd_dom_sf"/>
</dbReference>
<reference evidence="2 3" key="1">
    <citation type="submission" date="2017-05" db="EMBL/GenBank/DDBJ databases">
        <authorList>
            <person name="Oh N.-S."/>
        </authorList>
    </citation>
    <scope>NUCLEOTIDE SEQUENCE [LARGE SCALE GENOMIC DNA]</scope>
    <source>
        <strain evidence="2 3">4M13</strain>
    </source>
</reference>
<name>A0AB33C8C5_LACGS</name>
<dbReference type="Proteomes" id="UP000195798">
    <property type="component" value="Chromosome"/>
</dbReference>
<gene>
    <name evidence="2" type="ORF">CCE30_10080</name>
</gene>
<dbReference type="Gene3D" id="1.10.260.40">
    <property type="entry name" value="lambda repressor-like DNA-binding domains"/>
    <property type="match status" value="1"/>
</dbReference>
<organism evidence="2 3">
    <name type="scientific">Lactobacillus gasseri</name>
    <dbReference type="NCBI Taxonomy" id="1596"/>
    <lineage>
        <taxon>Bacteria</taxon>
        <taxon>Bacillati</taxon>
        <taxon>Bacillota</taxon>
        <taxon>Bacilli</taxon>
        <taxon>Lactobacillales</taxon>
        <taxon>Lactobacillaceae</taxon>
        <taxon>Lactobacillus</taxon>
    </lineage>
</organism>
<dbReference type="PROSITE" id="PS50943">
    <property type="entry name" value="HTH_CROC1"/>
    <property type="match status" value="1"/>
</dbReference>
<evidence type="ECO:0000313" key="3">
    <source>
        <dbReference type="Proteomes" id="UP000195798"/>
    </source>
</evidence>
<dbReference type="SUPFAM" id="SSF47413">
    <property type="entry name" value="lambda repressor-like DNA-binding domains"/>
    <property type="match status" value="1"/>
</dbReference>
<feature type="domain" description="HTH cro/C1-type" evidence="1">
    <location>
        <begin position="6"/>
        <end position="59"/>
    </location>
</feature>
<dbReference type="InterPro" id="IPR001387">
    <property type="entry name" value="Cro/C1-type_HTH"/>
</dbReference>
<dbReference type="CDD" id="cd00093">
    <property type="entry name" value="HTH_XRE"/>
    <property type="match status" value="1"/>
</dbReference>
<sequence length="105" mass="12946">MAMNRLKELRLKHHLRQFDFEKLGFSRTTYRKSEQGVRKISWDEWRKLADFYDVSIPYLQENDRYIVRCKYCKSKFNVYSKEEFANYKFCPKCSHKTLTKKVEKD</sequence>
<evidence type="ECO:0000313" key="2">
    <source>
        <dbReference type="EMBL" id="ART99206.1"/>
    </source>
</evidence>
<dbReference type="InterPro" id="IPR036283">
    <property type="entry name" value="NOB1_Zf-like_sf"/>
</dbReference>
<dbReference type="RefSeq" id="WP_065169629.1">
    <property type="nucleotide sequence ID" value="NZ_CP021427.1"/>
</dbReference>
<protein>
    <recommendedName>
        <fullName evidence="1">HTH cro/C1-type domain-containing protein</fullName>
    </recommendedName>
</protein>
<proteinExistence type="predicted"/>
<dbReference type="SMART" id="SM00530">
    <property type="entry name" value="HTH_XRE"/>
    <property type="match status" value="1"/>
</dbReference>
<dbReference type="GO" id="GO:0003677">
    <property type="term" value="F:DNA binding"/>
    <property type="evidence" value="ECO:0007669"/>
    <property type="project" value="InterPro"/>
</dbReference>